<evidence type="ECO:0000256" key="4">
    <source>
        <dbReference type="ARBA" id="ARBA00006958"/>
    </source>
</evidence>
<dbReference type="GO" id="GO:0005737">
    <property type="term" value="C:cytoplasm"/>
    <property type="evidence" value="ECO:0007669"/>
    <property type="project" value="UniProtKB-SubCell"/>
</dbReference>
<dbReference type="InterPro" id="IPR026103">
    <property type="entry name" value="HARBI1_animal"/>
</dbReference>
<dbReference type="PANTHER" id="PTHR22930:SF267">
    <property type="entry name" value="NUCLEASE HARBI1-RELATED"/>
    <property type="match status" value="1"/>
</dbReference>
<keyword evidence="15" id="KW-1185">Reference proteome</keyword>
<evidence type="ECO:0000313" key="15">
    <source>
        <dbReference type="Proteomes" id="UP000290572"/>
    </source>
</evidence>
<dbReference type="Pfam" id="PF13359">
    <property type="entry name" value="DDE_Tnp_4"/>
    <property type="match status" value="1"/>
</dbReference>
<evidence type="ECO:0000313" key="14">
    <source>
        <dbReference type="EMBL" id="RXN14105.1"/>
    </source>
</evidence>
<dbReference type="Proteomes" id="UP000290572">
    <property type="component" value="Unassembled WGS sequence"/>
</dbReference>
<evidence type="ECO:0000256" key="10">
    <source>
        <dbReference type="ARBA" id="ARBA00023242"/>
    </source>
</evidence>
<evidence type="ECO:0000256" key="9">
    <source>
        <dbReference type="ARBA" id="ARBA00022801"/>
    </source>
</evidence>
<protein>
    <recommendedName>
        <fullName evidence="5">Putative nuclease HARBI1</fullName>
    </recommendedName>
    <alternativeName>
        <fullName evidence="11">Harbinger transposase-derived nuclease</fullName>
    </alternativeName>
</protein>
<comment type="function">
    <text evidence="12">Transposase-derived protein that may have nuclease activity. Does not have transposase activity.</text>
</comment>
<dbReference type="GO" id="GO:0005634">
    <property type="term" value="C:nucleus"/>
    <property type="evidence" value="ECO:0007669"/>
    <property type="project" value="UniProtKB-SubCell"/>
</dbReference>
<dbReference type="PANTHER" id="PTHR22930">
    <property type="match status" value="1"/>
</dbReference>
<evidence type="ECO:0000256" key="12">
    <source>
        <dbReference type="ARBA" id="ARBA00045850"/>
    </source>
</evidence>
<evidence type="ECO:0000256" key="6">
    <source>
        <dbReference type="ARBA" id="ARBA00022490"/>
    </source>
</evidence>
<evidence type="ECO:0000256" key="8">
    <source>
        <dbReference type="ARBA" id="ARBA00022723"/>
    </source>
</evidence>
<keyword evidence="10" id="KW-0539">Nucleus</keyword>
<dbReference type="InterPro" id="IPR045249">
    <property type="entry name" value="HARBI1-like"/>
</dbReference>
<gene>
    <name evidence="14" type="ORF">ROHU_009237</name>
</gene>
<reference evidence="14 15" key="1">
    <citation type="submission" date="2018-03" db="EMBL/GenBank/DDBJ databases">
        <title>Draft genome sequence of Rohu Carp (Labeo rohita).</title>
        <authorList>
            <person name="Das P."/>
            <person name="Kushwaha B."/>
            <person name="Joshi C.G."/>
            <person name="Kumar D."/>
            <person name="Nagpure N.S."/>
            <person name="Sahoo L."/>
            <person name="Das S.P."/>
            <person name="Bit A."/>
            <person name="Patnaik S."/>
            <person name="Meher P.K."/>
            <person name="Jayasankar P."/>
            <person name="Koringa P.G."/>
            <person name="Patel N.V."/>
            <person name="Hinsu A.T."/>
            <person name="Kumar R."/>
            <person name="Pandey M."/>
            <person name="Agarwal S."/>
            <person name="Srivastava S."/>
            <person name="Singh M."/>
            <person name="Iquebal M.A."/>
            <person name="Jaiswal S."/>
            <person name="Angadi U.B."/>
            <person name="Kumar N."/>
            <person name="Raza M."/>
            <person name="Shah T.M."/>
            <person name="Rai A."/>
            <person name="Jena J.K."/>
        </authorList>
    </citation>
    <scope>NUCLEOTIDE SEQUENCE [LARGE SCALE GENOMIC DNA]</scope>
    <source>
        <strain evidence="14">DASCIFA01</strain>
        <tissue evidence="14">Testis</tissue>
    </source>
</reference>
<organism evidence="14 15">
    <name type="scientific">Labeo rohita</name>
    <name type="common">Indian major carp</name>
    <name type="synonym">Cyprinus rohita</name>
    <dbReference type="NCBI Taxonomy" id="84645"/>
    <lineage>
        <taxon>Eukaryota</taxon>
        <taxon>Metazoa</taxon>
        <taxon>Chordata</taxon>
        <taxon>Craniata</taxon>
        <taxon>Vertebrata</taxon>
        <taxon>Euteleostomi</taxon>
        <taxon>Actinopterygii</taxon>
        <taxon>Neopterygii</taxon>
        <taxon>Teleostei</taxon>
        <taxon>Ostariophysi</taxon>
        <taxon>Cypriniformes</taxon>
        <taxon>Cyprinidae</taxon>
        <taxon>Labeoninae</taxon>
        <taxon>Labeonini</taxon>
        <taxon>Labeo</taxon>
    </lineage>
</organism>
<evidence type="ECO:0000256" key="1">
    <source>
        <dbReference type="ARBA" id="ARBA00001968"/>
    </source>
</evidence>
<keyword evidence="9" id="KW-0378">Hydrolase</keyword>
<evidence type="ECO:0000256" key="7">
    <source>
        <dbReference type="ARBA" id="ARBA00022722"/>
    </source>
</evidence>
<dbReference type="PRINTS" id="PR02086">
    <property type="entry name" value="PUTNUCHARBI1"/>
</dbReference>
<keyword evidence="7" id="KW-0540">Nuclease</keyword>
<evidence type="ECO:0000256" key="3">
    <source>
        <dbReference type="ARBA" id="ARBA00004496"/>
    </source>
</evidence>
<keyword evidence="6" id="KW-0963">Cytoplasm</keyword>
<evidence type="ECO:0000256" key="5">
    <source>
        <dbReference type="ARBA" id="ARBA00015519"/>
    </source>
</evidence>
<comment type="subcellular location">
    <subcellularLocation>
        <location evidence="3">Cytoplasm</location>
    </subcellularLocation>
    <subcellularLocation>
        <location evidence="2">Nucleus</location>
    </subcellularLocation>
</comment>
<sequence>MKTHSGDLTRLFNSTHSQLIDQRDHYFYVPSSFHGTHADPQTDTDEVVDEGAIVLRRAFQRERTFRDRLLSPHIANNTRRNRALTVPQTVCIALRFFASGTFLYTVGDAENISKASVCRSVRTVYLSLKRLLNVFITFPGHKAIRTIKHAFYGIAGFPNVIGALDCTHVRIKCPSGPHEADFVNRKSVHSINVQMISDADCIITNVEAKWPGSVHDSRIFRASSLYQQLARGEFSGVLLGDKGYPCLPYLLTPYQEPQTEAQHHYNIAHARTRGRIEMAFGLIKSRFQCLKHLRVTPPRACDIVVACVVLHNIACLRRERQPRIVEEEDWGNEAVLEENETGRLIRDTYANNYFA</sequence>
<evidence type="ECO:0000256" key="11">
    <source>
        <dbReference type="ARBA" id="ARBA00030126"/>
    </source>
</evidence>
<dbReference type="EMBL" id="QBIY01012923">
    <property type="protein sequence ID" value="RXN14105.1"/>
    <property type="molecule type" value="Genomic_DNA"/>
</dbReference>
<dbReference type="InterPro" id="IPR027806">
    <property type="entry name" value="HARBI1_dom"/>
</dbReference>
<accession>A0A498M9A9</accession>
<evidence type="ECO:0000259" key="13">
    <source>
        <dbReference type="Pfam" id="PF13359"/>
    </source>
</evidence>
<dbReference type="GO" id="GO:0016787">
    <property type="term" value="F:hydrolase activity"/>
    <property type="evidence" value="ECO:0007669"/>
    <property type="project" value="UniProtKB-KW"/>
</dbReference>
<proteinExistence type="inferred from homology"/>
<dbReference type="STRING" id="84645.A0A498M9A9"/>
<comment type="similarity">
    <text evidence="4">Belongs to the HARBI1 family.</text>
</comment>
<comment type="caution">
    <text evidence="14">The sequence shown here is derived from an EMBL/GenBank/DDBJ whole genome shotgun (WGS) entry which is preliminary data.</text>
</comment>
<dbReference type="AlphaFoldDB" id="A0A498M9A9"/>
<dbReference type="GO" id="GO:0046872">
    <property type="term" value="F:metal ion binding"/>
    <property type="evidence" value="ECO:0007669"/>
    <property type="project" value="UniProtKB-KW"/>
</dbReference>
<dbReference type="GO" id="GO:0004518">
    <property type="term" value="F:nuclease activity"/>
    <property type="evidence" value="ECO:0007669"/>
    <property type="project" value="UniProtKB-KW"/>
</dbReference>
<keyword evidence="8" id="KW-0479">Metal-binding</keyword>
<name>A0A498M9A9_LABRO</name>
<comment type="cofactor">
    <cofactor evidence="1">
        <name>a divalent metal cation</name>
        <dbReference type="ChEBI" id="CHEBI:60240"/>
    </cofactor>
</comment>
<feature type="domain" description="DDE Tnp4" evidence="13">
    <location>
        <begin position="164"/>
        <end position="312"/>
    </location>
</feature>
<evidence type="ECO:0000256" key="2">
    <source>
        <dbReference type="ARBA" id="ARBA00004123"/>
    </source>
</evidence>